<sequence length="305" mass="32160">MSAIALVSHGITDPAYRDDDLPLLVDGLTAAGLSAAVVLWNDPTVSWGDFDLVLIRSPWDYPDHAAAFLDWLDSVASVTRVLNSPDLIRWNIDKTYLRDIAGVSDVPLVPTTFCASAAEVAVAVERVQSRRLVVKPTVSAGSMNTGLFDVGDPAAPALAEHILSLGKTVMVQPAIDGVQEHGERALLYFNGRFSHAVSKGPLLAVGGGLRGGVYVEEITPVQPGERELGVGAALIGAVQTVLAARGLPESDALPLFARVDIVDDADRGPLVLEAELFEPSLFLPFSPDAVGNVVTAVLERLSTPG</sequence>
<dbReference type="EMBL" id="RCUV01000005">
    <property type="protein sequence ID" value="RLP72493.1"/>
    <property type="molecule type" value="Genomic_DNA"/>
</dbReference>
<evidence type="ECO:0008006" key="3">
    <source>
        <dbReference type="Google" id="ProtNLM"/>
    </source>
</evidence>
<dbReference type="OrthoDB" id="3373978at2"/>
<dbReference type="InterPro" id="IPR053191">
    <property type="entry name" value="DcsG_Biosynth_Enzyme"/>
</dbReference>
<keyword evidence="2" id="KW-1185">Reference proteome</keyword>
<accession>A0A3L6ZWT5</accession>
<dbReference type="AlphaFoldDB" id="A0A3L6ZWT5"/>
<dbReference type="Proteomes" id="UP000270299">
    <property type="component" value="Unassembled WGS sequence"/>
</dbReference>
<proteinExistence type="predicted"/>
<dbReference type="Gene3D" id="3.30.1490.20">
    <property type="entry name" value="ATP-grasp fold, A domain"/>
    <property type="match status" value="1"/>
</dbReference>
<dbReference type="InterPro" id="IPR013815">
    <property type="entry name" value="ATP_grasp_subdomain_1"/>
</dbReference>
<dbReference type="Gene3D" id="3.40.50.20">
    <property type="match status" value="1"/>
</dbReference>
<dbReference type="PANTHER" id="PTHR39217">
    <property type="match status" value="1"/>
</dbReference>
<organism evidence="1 2">
    <name type="scientific">Mycetocola manganoxydans</name>
    <dbReference type="NCBI Taxonomy" id="699879"/>
    <lineage>
        <taxon>Bacteria</taxon>
        <taxon>Bacillati</taxon>
        <taxon>Actinomycetota</taxon>
        <taxon>Actinomycetes</taxon>
        <taxon>Micrococcales</taxon>
        <taxon>Microbacteriaceae</taxon>
        <taxon>Mycetocola</taxon>
    </lineage>
</organism>
<comment type="caution">
    <text evidence="1">The sequence shown here is derived from an EMBL/GenBank/DDBJ whole genome shotgun (WGS) entry which is preliminary data.</text>
</comment>
<dbReference type="SUPFAM" id="SSF56059">
    <property type="entry name" value="Glutathione synthetase ATP-binding domain-like"/>
    <property type="match status" value="1"/>
</dbReference>
<dbReference type="GO" id="GO:0005524">
    <property type="term" value="F:ATP binding"/>
    <property type="evidence" value="ECO:0007669"/>
    <property type="project" value="InterPro"/>
</dbReference>
<reference evidence="1 2" key="1">
    <citation type="submission" date="2018-10" db="EMBL/GenBank/DDBJ databases">
        <authorList>
            <person name="Li J."/>
        </authorList>
    </citation>
    <scope>NUCLEOTIDE SEQUENCE [LARGE SCALE GENOMIC DNA]</scope>
    <source>
        <strain evidence="1 2">CCTCC AB209002</strain>
    </source>
</reference>
<evidence type="ECO:0000313" key="2">
    <source>
        <dbReference type="Proteomes" id="UP000270299"/>
    </source>
</evidence>
<gene>
    <name evidence="1" type="ORF">D9V29_04940</name>
</gene>
<name>A0A3L6ZWT5_9MICO</name>
<dbReference type="Gene3D" id="3.30.470.20">
    <property type="entry name" value="ATP-grasp fold, B domain"/>
    <property type="match status" value="1"/>
</dbReference>
<evidence type="ECO:0000313" key="1">
    <source>
        <dbReference type="EMBL" id="RLP72493.1"/>
    </source>
</evidence>
<protein>
    <recommendedName>
        <fullName evidence="3">ATP-grasp domain-containing protein</fullName>
    </recommendedName>
</protein>
<dbReference type="PANTHER" id="PTHR39217:SF1">
    <property type="entry name" value="GLUTATHIONE SYNTHETASE"/>
    <property type="match status" value="1"/>
</dbReference>
<dbReference type="RefSeq" id="WP_121672212.1">
    <property type="nucleotide sequence ID" value="NZ_BMXM01000001.1"/>
</dbReference>